<dbReference type="Proteomes" id="UP000245207">
    <property type="component" value="Unassembled WGS sequence"/>
</dbReference>
<comment type="caution">
    <text evidence="7">The sequence shown here is derived from an EMBL/GenBank/DDBJ whole genome shotgun (WGS) entry which is preliminary data.</text>
</comment>
<dbReference type="OrthoDB" id="507126at2759"/>
<dbReference type="SUPFAM" id="SSF47769">
    <property type="entry name" value="SAM/Pointed domain"/>
    <property type="match status" value="1"/>
</dbReference>
<dbReference type="InterPro" id="IPR013761">
    <property type="entry name" value="SAM/pointed_sf"/>
</dbReference>
<evidence type="ECO:0000259" key="6">
    <source>
        <dbReference type="Pfam" id="PF00536"/>
    </source>
</evidence>
<feature type="domain" description="SAM" evidence="6">
    <location>
        <begin position="182"/>
        <end position="234"/>
    </location>
</feature>
<reference evidence="7 8" key="1">
    <citation type="journal article" date="2018" name="Mol. Plant">
        <title>The genome of Artemisia annua provides insight into the evolution of Asteraceae family and artemisinin biosynthesis.</title>
        <authorList>
            <person name="Shen Q."/>
            <person name="Zhang L."/>
            <person name="Liao Z."/>
            <person name="Wang S."/>
            <person name="Yan T."/>
            <person name="Shi P."/>
            <person name="Liu M."/>
            <person name="Fu X."/>
            <person name="Pan Q."/>
            <person name="Wang Y."/>
            <person name="Lv Z."/>
            <person name="Lu X."/>
            <person name="Zhang F."/>
            <person name="Jiang W."/>
            <person name="Ma Y."/>
            <person name="Chen M."/>
            <person name="Hao X."/>
            <person name="Li L."/>
            <person name="Tang Y."/>
            <person name="Lv G."/>
            <person name="Zhou Y."/>
            <person name="Sun X."/>
            <person name="Brodelius P.E."/>
            <person name="Rose J.K.C."/>
            <person name="Tang K."/>
        </authorList>
    </citation>
    <scope>NUCLEOTIDE SEQUENCE [LARGE SCALE GENOMIC DNA]</scope>
    <source>
        <strain evidence="8">cv. Huhao1</strain>
        <tissue evidence="7">Leaf</tissue>
    </source>
</reference>
<proteinExistence type="predicted"/>
<evidence type="ECO:0000256" key="2">
    <source>
        <dbReference type="ARBA" id="ARBA00022692"/>
    </source>
</evidence>
<dbReference type="GO" id="GO:0042721">
    <property type="term" value="C:TIM22 mitochondrial import inner membrane insertion complex"/>
    <property type="evidence" value="ECO:0007669"/>
    <property type="project" value="InterPro"/>
</dbReference>
<comment type="subcellular location">
    <subcellularLocation>
        <location evidence="1">Membrane</location>
        <topology evidence="1">Multi-pass membrane protein</topology>
    </subcellularLocation>
</comment>
<evidence type="ECO:0000256" key="5">
    <source>
        <dbReference type="SAM" id="Phobius"/>
    </source>
</evidence>
<dbReference type="Gene3D" id="1.10.150.50">
    <property type="entry name" value="Transcription Factor, Ets-1"/>
    <property type="match status" value="1"/>
</dbReference>
<name>A0A2U1MQI9_ARTAN</name>
<dbReference type="InterPro" id="IPR001660">
    <property type="entry name" value="SAM"/>
</dbReference>
<dbReference type="GO" id="GO:0008320">
    <property type="term" value="F:protein transmembrane transporter activity"/>
    <property type="evidence" value="ECO:0007669"/>
    <property type="project" value="TreeGrafter"/>
</dbReference>
<dbReference type="Pfam" id="PF00536">
    <property type="entry name" value="SAM_1"/>
    <property type="match status" value="1"/>
</dbReference>
<evidence type="ECO:0000256" key="3">
    <source>
        <dbReference type="ARBA" id="ARBA00022989"/>
    </source>
</evidence>
<evidence type="ECO:0000313" key="8">
    <source>
        <dbReference type="Proteomes" id="UP000245207"/>
    </source>
</evidence>
<gene>
    <name evidence="7" type="ORF">CTI12_AA351560</name>
</gene>
<dbReference type="STRING" id="35608.A0A2U1MQI9"/>
<keyword evidence="8" id="KW-1185">Reference proteome</keyword>
<evidence type="ECO:0000256" key="1">
    <source>
        <dbReference type="ARBA" id="ARBA00004141"/>
    </source>
</evidence>
<dbReference type="PANTHER" id="PTHR14110:SF6">
    <property type="entry name" value="OS04G0405100 PROTEIN"/>
    <property type="match status" value="1"/>
</dbReference>
<organism evidence="7 8">
    <name type="scientific">Artemisia annua</name>
    <name type="common">Sweet wormwood</name>
    <dbReference type="NCBI Taxonomy" id="35608"/>
    <lineage>
        <taxon>Eukaryota</taxon>
        <taxon>Viridiplantae</taxon>
        <taxon>Streptophyta</taxon>
        <taxon>Embryophyta</taxon>
        <taxon>Tracheophyta</taxon>
        <taxon>Spermatophyta</taxon>
        <taxon>Magnoliopsida</taxon>
        <taxon>eudicotyledons</taxon>
        <taxon>Gunneridae</taxon>
        <taxon>Pentapetalae</taxon>
        <taxon>asterids</taxon>
        <taxon>campanulids</taxon>
        <taxon>Asterales</taxon>
        <taxon>Asteraceae</taxon>
        <taxon>Asteroideae</taxon>
        <taxon>Anthemideae</taxon>
        <taxon>Artemisiinae</taxon>
        <taxon>Artemisia</taxon>
    </lineage>
</organism>
<dbReference type="AlphaFoldDB" id="A0A2U1MQI9"/>
<feature type="transmembrane region" description="Helical" evidence="5">
    <location>
        <begin position="49"/>
        <end position="70"/>
    </location>
</feature>
<evidence type="ECO:0000313" key="7">
    <source>
        <dbReference type="EMBL" id="PWA63528.1"/>
    </source>
</evidence>
<evidence type="ECO:0000256" key="4">
    <source>
        <dbReference type="ARBA" id="ARBA00023136"/>
    </source>
</evidence>
<sequence length="239" mass="26189">MGKGDKQGGVLVKVGKDIQLQNPLTMLKTRYLECETVIKNWFVKQSLPAAVAVVTSFGIVVGGVSGYYLSTDLPLKINSKSPIGPIFTGGGRLLQACNGDVLIGANSGISCFMEKLRGKEDVQSSLVAGFGAGVMASLVCGIHGTNAIKNGVYYALFYGATFKVNEKWSQRPKKHDQYEKMKDMLSSLDLNRYEKNFKKGLLTDKTLPLINDSDLQEVKIPVGARRLILDHIQREEVMK</sequence>
<dbReference type="EMBL" id="PKPP01004622">
    <property type="protein sequence ID" value="PWA63528.1"/>
    <property type="molecule type" value="Genomic_DNA"/>
</dbReference>
<keyword evidence="3 5" id="KW-1133">Transmembrane helix</keyword>
<dbReference type="GO" id="GO:0009706">
    <property type="term" value="C:chloroplast inner membrane"/>
    <property type="evidence" value="ECO:0007669"/>
    <property type="project" value="TreeGrafter"/>
</dbReference>
<dbReference type="PANTHER" id="PTHR14110">
    <property type="entry name" value="MITOCHONDRIAL IMPORT INNER MEMBRANE TRANSLOCASE SUBUNIT TIM22"/>
    <property type="match status" value="1"/>
</dbReference>
<dbReference type="GO" id="GO:0045036">
    <property type="term" value="P:protein targeting to chloroplast"/>
    <property type="evidence" value="ECO:0007669"/>
    <property type="project" value="TreeGrafter"/>
</dbReference>
<accession>A0A2U1MQI9</accession>
<dbReference type="InterPro" id="IPR039175">
    <property type="entry name" value="TIM22"/>
</dbReference>
<dbReference type="GO" id="GO:0045039">
    <property type="term" value="P:protein insertion into mitochondrial inner membrane"/>
    <property type="evidence" value="ECO:0007669"/>
    <property type="project" value="InterPro"/>
</dbReference>
<keyword evidence="4 5" id="KW-0472">Membrane</keyword>
<keyword evidence="2 5" id="KW-0812">Transmembrane</keyword>
<protein>
    <submittedName>
        <fullName evidence="7">Mitochondrial import inner membrane translocase subunit TIM22</fullName>
    </submittedName>
</protein>
<dbReference type="CDD" id="cd09487">
    <property type="entry name" value="SAM_superfamily"/>
    <property type="match status" value="1"/>
</dbReference>